<dbReference type="OMA" id="AMEFSAE"/>
<dbReference type="UniPathway" id="UPA00115">
    <property type="reaction ID" value="UER00408"/>
</dbReference>
<dbReference type="KEGG" id="nta:107822069"/>
<dbReference type="FunFam" id="3.30.360.10:FF:000018">
    <property type="entry name" value="Glucose-6-phosphate 1-dehydrogenase"/>
    <property type="match status" value="1"/>
</dbReference>
<comment type="function">
    <text evidence="8">Catalyzes the rate-limiting step of the oxidative pentose-phosphate pathway, which represents a route for the dissimilation of carbohydrates besides glycolysis. The main function of this enzyme is to provide reducing power (NADPH) and pentose phosphates for fatty acid and nucleic acid synthesis which are involved in membrane synthesis and cell division.</text>
</comment>
<dbReference type="EC" id="1.1.1.49" evidence="10"/>
<dbReference type="Gene3D" id="3.30.360.10">
    <property type="entry name" value="Dihydrodipicolinate Reductase, domain 2"/>
    <property type="match status" value="1"/>
</dbReference>
<keyword evidence="13" id="KW-1185">Reference proteome</keyword>
<reference evidence="13" key="1">
    <citation type="journal article" date="2014" name="Nat. Commun.">
        <title>The tobacco genome sequence and its comparison with those of tomato and potato.</title>
        <authorList>
            <person name="Sierro N."/>
            <person name="Battey J.N."/>
            <person name="Ouadi S."/>
            <person name="Bakaher N."/>
            <person name="Bovet L."/>
            <person name="Willig A."/>
            <person name="Goepfert S."/>
            <person name="Peitsch M.C."/>
            <person name="Ivanov N.V."/>
        </authorList>
    </citation>
    <scope>NUCLEOTIDE SEQUENCE [LARGE SCALE GENOMIC DNA]</scope>
</reference>
<dbReference type="GO" id="GO:0009051">
    <property type="term" value="P:pentose-phosphate shunt, oxidative branch"/>
    <property type="evidence" value="ECO:0000318"/>
    <property type="project" value="GO_Central"/>
</dbReference>
<evidence type="ECO:0000313" key="13">
    <source>
        <dbReference type="Proteomes" id="UP000790787"/>
    </source>
</evidence>
<dbReference type="PRINTS" id="PR00079">
    <property type="entry name" value="G6PDHDRGNASE"/>
</dbReference>
<evidence type="ECO:0000256" key="5">
    <source>
        <dbReference type="ARBA" id="ARBA00023002"/>
    </source>
</evidence>
<dbReference type="SUPFAM" id="SSF55347">
    <property type="entry name" value="Glyceraldehyde-3-phosphate dehydrogenase-like, C-terminal domain"/>
    <property type="match status" value="1"/>
</dbReference>
<keyword evidence="3 10" id="KW-0313">Glucose metabolism</keyword>
<feature type="domain" description="Glucose-6-phosphate dehydrogenase C-terminal" evidence="12">
    <location>
        <begin position="285"/>
        <end position="579"/>
    </location>
</feature>
<dbReference type="Proteomes" id="UP000790787">
    <property type="component" value="Chromosome 2"/>
</dbReference>
<evidence type="ECO:0000259" key="11">
    <source>
        <dbReference type="Pfam" id="PF00479"/>
    </source>
</evidence>
<evidence type="ECO:0000256" key="7">
    <source>
        <dbReference type="ARBA" id="ARBA00023277"/>
    </source>
</evidence>
<dbReference type="SUPFAM" id="SSF51735">
    <property type="entry name" value="NAD(P)-binding Rossmann-fold domains"/>
    <property type="match status" value="1"/>
</dbReference>
<proteinExistence type="inferred from homology"/>
<keyword evidence="5 10" id="KW-0560">Oxidoreductase</keyword>
<dbReference type="RefSeq" id="XP_016504047.1">
    <property type="nucleotide sequence ID" value="XM_016648561.2"/>
</dbReference>
<dbReference type="GO" id="GO:0006006">
    <property type="term" value="P:glucose metabolic process"/>
    <property type="evidence" value="ECO:0000318"/>
    <property type="project" value="GO_Central"/>
</dbReference>
<dbReference type="InterPro" id="IPR022674">
    <property type="entry name" value="G6P_DH_NAD-bd"/>
</dbReference>
<dbReference type="SMR" id="A0A1S4CS04"/>
<dbReference type="OrthoDB" id="60984at2759"/>
<dbReference type="HAMAP" id="MF_00966">
    <property type="entry name" value="G6PD"/>
    <property type="match status" value="1"/>
</dbReference>
<name>A0A1S4CS04_TOBAC</name>
<comment type="pathway">
    <text evidence="1 10">Carbohydrate degradation; pentose phosphate pathway; D-ribulose 5-phosphate from D-glucose 6-phosphate (oxidative stage): step 1/3.</text>
</comment>
<dbReference type="InterPro" id="IPR001282">
    <property type="entry name" value="G6P_DH"/>
</dbReference>
<dbReference type="PANTHER" id="PTHR23429">
    <property type="entry name" value="GLUCOSE-6-PHOSPHATE 1-DEHYDROGENASE G6PD"/>
    <property type="match status" value="1"/>
</dbReference>
<dbReference type="AlphaFoldDB" id="A0A1S4CS04"/>
<dbReference type="InterPro" id="IPR019796">
    <property type="entry name" value="G6P_DH_AS"/>
</dbReference>
<evidence type="ECO:0000313" key="14">
    <source>
        <dbReference type="RefSeq" id="XP_016504047.1"/>
    </source>
</evidence>
<evidence type="ECO:0000256" key="3">
    <source>
        <dbReference type="ARBA" id="ARBA00022526"/>
    </source>
</evidence>
<evidence type="ECO:0000259" key="12">
    <source>
        <dbReference type="Pfam" id="PF02781"/>
    </source>
</evidence>
<dbReference type="PaxDb" id="4097-A0A1S4CS04"/>
<dbReference type="Pfam" id="PF02781">
    <property type="entry name" value="G6PD_C"/>
    <property type="match status" value="1"/>
</dbReference>
<feature type="domain" description="Glucose-6-phosphate dehydrogenase NAD-binding" evidence="11">
    <location>
        <begin position="104"/>
        <end position="282"/>
    </location>
</feature>
<dbReference type="GO" id="GO:0004345">
    <property type="term" value="F:glucose-6-phosphate dehydrogenase activity"/>
    <property type="evidence" value="ECO:0000318"/>
    <property type="project" value="GO_Central"/>
</dbReference>
<evidence type="ECO:0000256" key="9">
    <source>
        <dbReference type="ARBA" id="ARBA00048749"/>
    </source>
</evidence>
<dbReference type="NCBIfam" id="TIGR00871">
    <property type="entry name" value="zwf"/>
    <property type="match status" value="1"/>
</dbReference>
<evidence type="ECO:0000256" key="4">
    <source>
        <dbReference type="ARBA" id="ARBA00022857"/>
    </source>
</evidence>
<dbReference type="Pfam" id="PF00479">
    <property type="entry name" value="G6PD_N"/>
    <property type="match status" value="1"/>
</dbReference>
<evidence type="ECO:0000256" key="1">
    <source>
        <dbReference type="ARBA" id="ARBA00004937"/>
    </source>
</evidence>
<comment type="similarity">
    <text evidence="2 10">Belongs to the glucose-6-phosphate dehydrogenase family.</text>
</comment>
<dbReference type="PIRSF" id="PIRSF000110">
    <property type="entry name" value="G6PD"/>
    <property type="match status" value="1"/>
</dbReference>
<dbReference type="InterPro" id="IPR022675">
    <property type="entry name" value="G6P_DH_C"/>
</dbReference>
<dbReference type="RefSeq" id="XP_016504047.1">
    <property type="nucleotide sequence ID" value="XM_016648561.1"/>
</dbReference>
<evidence type="ECO:0000256" key="8">
    <source>
        <dbReference type="ARBA" id="ARBA00046096"/>
    </source>
</evidence>
<dbReference type="GeneID" id="107822069"/>
<dbReference type="STRING" id="4097.A0A1S4CS04"/>
<keyword evidence="6" id="KW-1015">Disulfide bond</keyword>
<dbReference type="Gene3D" id="3.40.50.720">
    <property type="entry name" value="NAD(P)-binding Rossmann-like Domain"/>
    <property type="match status" value="1"/>
</dbReference>
<dbReference type="PROSITE" id="PS00069">
    <property type="entry name" value="G6P_DEHYDROGENASE"/>
    <property type="match status" value="1"/>
</dbReference>
<dbReference type="InterPro" id="IPR036291">
    <property type="entry name" value="NAD(P)-bd_dom_sf"/>
</dbReference>
<dbReference type="PANTHER" id="PTHR23429:SF13">
    <property type="entry name" value="GLUCOSE-6-PHOSPHATE 1-DEHYDROGENASE 1, CHLOROPLASTIC"/>
    <property type="match status" value="1"/>
</dbReference>
<organism evidence="13 14">
    <name type="scientific">Nicotiana tabacum</name>
    <name type="common">Common tobacco</name>
    <dbReference type="NCBI Taxonomy" id="4097"/>
    <lineage>
        <taxon>Eukaryota</taxon>
        <taxon>Viridiplantae</taxon>
        <taxon>Streptophyta</taxon>
        <taxon>Embryophyta</taxon>
        <taxon>Tracheophyta</taxon>
        <taxon>Spermatophyta</taxon>
        <taxon>Magnoliopsida</taxon>
        <taxon>eudicotyledons</taxon>
        <taxon>Gunneridae</taxon>
        <taxon>Pentapetalae</taxon>
        <taxon>asterids</taxon>
        <taxon>lamiids</taxon>
        <taxon>Solanales</taxon>
        <taxon>Solanaceae</taxon>
        <taxon>Nicotianoideae</taxon>
        <taxon>Nicotianeae</taxon>
        <taxon>Nicotiana</taxon>
    </lineage>
</organism>
<sequence length="586" mass="66691">MGGQLQLNPSSSSSVATSPCTFHNGTHNFCRKFNILPFKAHSLKWVSGIYSSRIQSRKHFEIMSSNGFALNAVSLLDGSASKFMPEQVPLTDLENVETTVSITVIGASGDLAKKKIFPALFALFYEDCLPENFIVFGYSRTKMSDEELRNMISKTLTCRIDQRENCEAKMDHFLERCFYHSGQYNSEDDFAELDYKLKEKEGCRVANRLFYLSIPPNIFVDVVRCASLKASSTSGWTRVIVEKPFGRDLESSSELTRCLKKYLTEEQIFRIDHYLGKELVENLSVLRFSNLVFEPLWSRNYIRNVQFIFSEDFGTEGRGGYFDNYGIIRDIMQNHLLQILALFAMETPVSMDAEDIRNEKVKVLRSMRPLQLEDVVLGQYKGHSKGGKLYPAYTDDPTVPNGSVTPTFSAAALFINNARWDGVPFLMKAGKALHTRRAEIRVQFRHVPGNLYKKNFGTDLDKATNELVLRLQPDEAIYLKINNKVPGLGMRLDRSDLNLLYKAKYRGEIPDAYERLLLDAIEGERRLFIRSDELDAAWALFTPLLKELEEKKIAPELYPYGSRGPVGAHYLAAKHNVRWGDLSGDD</sequence>
<dbReference type="FunFam" id="3.40.50.720:FF:000222">
    <property type="entry name" value="Glucose-6-phosphate 1-dehydrogenase"/>
    <property type="match status" value="1"/>
</dbReference>
<keyword evidence="7 10" id="KW-0119">Carbohydrate metabolism</keyword>
<evidence type="ECO:0000256" key="6">
    <source>
        <dbReference type="ARBA" id="ARBA00023157"/>
    </source>
</evidence>
<gene>
    <name evidence="14" type="primary">LOC107822069</name>
</gene>
<comment type="catalytic activity">
    <reaction evidence="9 10">
        <text>D-glucose 6-phosphate + NADP(+) = 6-phospho-D-glucono-1,5-lactone + NADPH + H(+)</text>
        <dbReference type="Rhea" id="RHEA:15841"/>
        <dbReference type="ChEBI" id="CHEBI:15378"/>
        <dbReference type="ChEBI" id="CHEBI:57783"/>
        <dbReference type="ChEBI" id="CHEBI:57955"/>
        <dbReference type="ChEBI" id="CHEBI:58349"/>
        <dbReference type="ChEBI" id="CHEBI:61548"/>
        <dbReference type="EC" id="1.1.1.49"/>
    </reaction>
</comment>
<dbReference type="GO" id="GO:0050661">
    <property type="term" value="F:NADP binding"/>
    <property type="evidence" value="ECO:0007669"/>
    <property type="project" value="InterPro"/>
</dbReference>
<accession>A0A1S4CS04</accession>
<evidence type="ECO:0000256" key="2">
    <source>
        <dbReference type="ARBA" id="ARBA00009975"/>
    </source>
</evidence>
<evidence type="ECO:0000256" key="10">
    <source>
        <dbReference type="RuleBase" id="RU362120"/>
    </source>
</evidence>
<keyword evidence="4 10" id="KW-0521">NADP</keyword>
<protein>
    <recommendedName>
        <fullName evidence="10">Glucose-6-phosphate 1-dehydrogenase</fullName>
        <ecNumber evidence="10">1.1.1.49</ecNumber>
    </recommendedName>
</protein>
<reference evidence="14" key="2">
    <citation type="submission" date="2025-08" db="UniProtKB">
        <authorList>
            <consortium name="RefSeq"/>
        </authorList>
    </citation>
    <scope>IDENTIFICATION</scope>
    <source>
        <tissue evidence="14">Leaf</tissue>
    </source>
</reference>